<dbReference type="Gene3D" id="1.10.510.10">
    <property type="entry name" value="Transferase(Phosphotransferase) domain 1"/>
    <property type="match status" value="1"/>
</dbReference>
<dbReference type="SUPFAM" id="SSF56112">
    <property type="entry name" value="Protein kinase-like (PK-like)"/>
    <property type="match status" value="1"/>
</dbReference>
<dbReference type="InterPro" id="IPR000719">
    <property type="entry name" value="Prot_kinase_dom"/>
</dbReference>
<comment type="caution">
    <text evidence="6">The sequence shown here is derived from an EMBL/GenBank/DDBJ whole genome shotgun (WGS) entry which is preliminary data.</text>
</comment>
<dbReference type="EMBL" id="MAYW01000415">
    <property type="protein sequence ID" value="ODS29679.1"/>
    <property type="molecule type" value="Genomic_DNA"/>
</dbReference>
<sequence>MYKLGKYHFKGFTHKPGHSANYAVLIKPVYKIWGMKYSPIHSYSYEHDILGNFSHPQIPKSYDYGRGELFENGKSVIIENYIVLEHFEGEDVVERYKKKRLPKIREIKKIVKYFASVAEPLKYLHSNGFVHTDIKPGHIIINPETEIAGLIDLKLTIRIGGVIKGISWDYASPEQKQMTKLLRDLPEDKDEKEVLSHVNIDGRADLYSVGLILYEILTGKLWTYTRQSPIEINKLVPQRLNDIVTGLLEEDPSNRIPSAEKFKEELACV</sequence>
<dbReference type="AlphaFoldDB" id="A0A1E3X292"/>
<evidence type="ECO:0000256" key="2">
    <source>
        <dbReference type="ARBA" id="ARBA00022741"/>
    </source>
</evidence>
<dbReference type="GO" id="GO:0004674">
    <property type="term" value="F:protein serine/threonine kinase activity"/>
    <property type="evidence" value="ECO:0007669"/>
    <property type="project" value="UniProtKB-KW"/>
</dbReference>
<proteinExistence type="predicted"/>
<dbReference type="PROSITE" id="PS50011">
    <property type="entry name" value="PROTEIN_KINASE_DOM"/>
    <property type="match status" value="1"/>
</dbReference>
<keyword evidence="2" id="KW-0547">Nucleotide-binding</keyword>
<dbReference type="GO" id="GO:0005524">
    <property type="term" value="F:ATP binding"/>
    <property type="evidence" value="ECO:0007669"/>
    <property type="project" value="UniProtKB-KW"/>
</dbReference>
<evidence type="ECO:0000313" key="6">
    <source>
        <dbReference type="EMBL" id="ODS29679.1"/>
    </source>
</evidence>
<protein>
    <submittedName>
        <fullName evidence="6">Serine/threonine protein kinase</fullName>
    </submittedName>
</protein>
<dbReference type="GO" id="GO:0005829">
    <property type="term" value="C:cytosol"/>
    <property type="evidence" value="ECO:0007669"/>
    <property type="project" value="TreeGrafter"/>
</dbReference>
<keyword evidence="4" id="KW-0067">ATP-binding</keyword>
<dbReference type="Pfam" id="PF00069">
    <property type="entry name" value="Pkinase"/>
    <property type="match status" value="1"/>
</dbReference>
<keyword evidence="6" id="KW-0723">Serine/threonine-protein kinase</keyword>
<evidence type="ECO:0000256" key="1">
    <source>
        <dbReference type="ARBA" id="ARBA00022679"/>
    </source>
</evidence>
<name>A0A1E3X292_9BACT</name>
<gene>
    <name evidence="6" type="ORF">SCARUB_05221</name>
</gene>
<organism evidence="6 7">
    <name type="scientific">Candidatus Scalindua rubra</name>
    <dbReference type="NCBI Taxonomy" id="1872076"/>
    <lineage>
        <taxon>Bacteria</taxon>
        <taxon>Pseudomonadati</taxon>
        <taxon>Planctomycetota</taxon>
        <taxon>Candidatus Brocadiia</taxon>
        <taxon>Candidatus Brocadiales</taxon>
        <taxon>Candidatus Scalinduaceae</taxon>
        <taxon>Candidatus Scalindua</taxon>
    </lineage>
</organism>
<dbReference type="PANTHER" id="PTHR24348">
    <property type="entry name" value="SERINE/THREONINE-PROTEIN KINASE UNC-51-RELATED"/>
    <property type="match status" value="1"/>
</dbReference>
<evidence type="ECO:0000256" key="3">
    <source>
        <dbReference type="ARBA" id="ARBA00022777"/>
    </source>
</evidence>
<keyword evidence="1" id="KW-0808">Transferase</keyword>
<keyword evidence="3 6" id="KW-0418">Kinase</keyword>
<dbReference type="Proteomes" id="UP000094056">
    <property type="component" value="Unassembled WGS sequence"/>
</dbReference>
<dbReference type="GO" id="GO:0000407">
    <property type="term" value="C:phagophore assembly site"/>
    <property type="evidence" value="ECO:0007669"/>
    <property type="project" value="TreeGrafter"/>
</dbReference>
<evidence type="ECO:0000256" key="4">
    <source>
        <dbReference type="ARBA" id="ARBA00022840"/>
    </source>
</evidence>
<dbReference type="InterPro" id="IPR045269">
    <property type="entry name" value="Atg1-like"/>
</dbReference>
<evidence type="ECO:0000313" key="7">
    <source>
        <dbReference type="Proteomes" id="UP000094056"/>
    </source>
</evidence>
<feature type="domain" description="Protein kinase" evidence="5">
    <location>
        <begin position="1"/>
        <end position="267"/>
    </location>
</feature>
<dbReference type="SMART" id="SM00220">
    <property type="entry name" value="S_TKc"/>
    <property type="match status" value="1"/>
</dbReference>
<evidence type="ECO:0000259" key="5">
    <source>
        <dbReference type="PROSITE" id="PS50011"/>
    </source>
</evidence>
<dbReference type="GO" id="GO:0016020">
    <property type="term" value="C:membrane"/>
    <property type="evidence" value="ECO:0007669"/>
    <property type="project" value="TreeGrafter"/>
</dbReference>
<dbReference type="GO" id="GO:0005776">
    <property type="term" value="C:autophagosome"/>
    <property type="evidence" value="ECO:0007669"/>
    <property type="project" value="TreeGrafter"/>
</dbReference>
<accession>A0A1E3X292</accession>
<dbReference type="PANTHER" id="PTHR24348:SF22">
    <property type="entry name" value="NON-SPECIFIC SERINE_THREONINE PROTEIN KINASE"/>
    <property type="match status" value="1"/>
</dbReference>
<dbReference type="InterPro" id="IPR011009">
    <property type="entry name" value="Kinase-like_dom_sf"/>
</dbReference>
<reference evidence="6 7" key="1">
    <citation type="submission" date="2016-07" db="EMBL/GenBank/DDBJ databases">
        <title>Draft genome of Scalindua rubra, obtained from a brine-seawater interface in the Red Sea, sheds light on salt adaptation in anammox bacteria.</title>
        <authorList>
            <person name="Speth D.R."/>
            <person name="Lagkouvardos I."/>
            <person name="Wang Y."/>
            <person name="Qian P.-Y."/>
            <person name="Dutilh B.E."/>
            <person name="Jetten M.S."/>
        </authorList>
    </citation>
    <scope>NUCLEOTIDE SEQUENCE [LARGE SCALE GENOMIC DNA]</scope>
    <source>
        <strain evidence="6">BSI-1</strain>
    </source>
</reference>